<dbReference type="GO" id="GO:0034058">
    <property type="term" value="P:endosomal vesicle fusion"/>
    <property type="evidence" value="ECO:0007669"/>
    <property type="project" value="UniProtKB-UniRule"/>
</dbReference>
<accession>A0A5B8MCJ6</accession>
<dbReference type="Pfam" id="PF23411">
    <property type="entry name" value="Beta-prop_Vps41"/>
    <property type="match status" value="1"/>
</dbReference>
<feature type="region of interest" description="Disordered" evidence="6">
    <location>
        <begin position="410"/>
        <end position="432"/>
    </location>
</feature>
<dbReference type="InterPro" id="IPR057780">
    <property type="entry name" value="Beta-prop_Vps41"/>
</dbReference>
<comment type="similarity">
    <text evidence="1 4">Belongs to the VPS41 family.</text>
</comment>
<dbReference type="Pfam" id="PF23556">
    <property type="entry name" value="TPR_Vps41"/>
    <property type="match status" value="1"/>
</dbReference>
<evidence type="ECO:0000256" key="6">
    <source>
        <dbReference type="SAM" id="MobiDB-lite"/>
    </source>
</evidence>
<dbReference type="EMBL" id="CP031034">
    <property type="protein sequence ID" value="QDZ18206.1"/>
    <property type="molecule type" value="Genomic_DNA"/>
</dbReference>
<dbReference type="PANTHER" id="PTHR12616">
    <property type="entry name" value="VACUOLAR PROTEIN SORTING VPS41"/>
    <property type="match status" value="1"/>
</dbReference>
<dbReference type="InterPro" id="IPR000547">
    <property type="entry name" value="Clathrin_H-chain/VPS_repeat"/>
</dbReference>
<dbReference type="SUPFAM" id="SSF50978">
    <property type="entry name" value="WD40 repeat-like"/>
    <property type="match status" value="1"/>
</dbReference>
<feature type="compositionally biased region" description="Low complexity" evidence="6">
    <location>
        <begin position="13"/>
        <end position="22"/>
    </location>
</feature>
<evidence type="ECO:0000256" key="3">
    <source>
        <dbReference type="ARBA" id="ARBA00022927"/>
    </source>
</evidence>
<dbReference type="InterPro" id="IPR036322">
    <property type="entry name" value="WD40_repeat_dom_sf"/>
</dbReference>
<proteinExistence type="inferred from homology"/>
<dbReference type="GO" id="GO:0006623">
    <property type="term" value="P:protein targeting to vacuole"/>
    <property type="evidence" value="ECO:0007669"/>
    <property type="project" value="InterPro"/>
</dbReference>
<feature type="domain" description="Vps41 beta-propeller" evidence="7">
    <location>
        <begin position="47"/>
        <end position="398"/>
    </location>
</feature>
<evidence type="ECO:0000256" key="2">
    <source>
        <dbReference type="ARBA" id="ARBA00022448"/>
    </source>
</evidence>
<dbReference type="SMART" id="SM00299">
    <property type="entry name" value="CLH"/>
    <property type="match status" value="1"/>
</dbReference>
<reference evidence="8 9" key="1">
    <citation type="submission" date="2018-07" db="EMBL/GenBank/DDBJ databases">
        <title>The complete nuclear genome of the prasinophyte Chloropicon primus (CCMP1205).</title>
        <authorList>
            <person name="Pombert J.-F."/>
            <person name="Otis C."/>
            <person name="Turmel M."/>
            <person name="Lemieux C."/>
        </authorList>
    </citation>
    <scope>NUCLEOTIDE SEQUENCE [LARGE SCALE GENOMIC DNA]</scope>
    <source>
        <strain evidence="8 9">CCMP1205</strain>
    </source>
</reference>
<evidence type="ECO:0000256" key="1">
    <source>
        <dbReference type="ARBA" id="ARBA00009582"/>
    </source>
</evidence>
<dbReference type="OrthoDB" id="244107at2759"/>
<dbReference type="PROSITE" id="PS50236">
    <property type="entry name" value="CHCR"/>
    <property type="match status" value="1"/>
</dbReference>
<dbReference type="PIRSF" id="PIRSF028921">
    <property type="entry name" value="VPS41"/>
    <property type="match status" value="1"/>
</dbReference>
<evidence type="ECO:0000313" key="9">
    <source>
        <dbReference type="Proteomes" id="UP000316726"/>
    </source>
</evidence>
<comment type="function">
    <text evidence="4">Required for vacuolar assembly and vacuolar traffic.</text>
</comment>
<protein>
    <recommendedName>
        <fullName evidence="4">Vacuolar protein sorting-associated protein 41 homolog</fullName>
    </recommendedName>
</protein>
<dbReference type="InterPro" id="IPR015943">
    <property type="entry name" value="WD40/YVTN_repeat-like_dom_sf"/>
</dbReference>
<dbReference type="PANTHER" id="PTHR12616:SF1">
    <property type="entry name" value="VACUOLAR PROTEIN SORTING-ASSOCIATED PROTEIN 41 HOMOLOG"/>
    <property type="match status" value="1"/>
</dbReference>
<evidence type="ECO:0000256" key="4">
    <source>
        <dbReference type="PIRNR" id="PIRNR028921"/>
    </source>
</evidence>
<dbReference type="InterPro" id="IPR045111">
    <property type="entry name" value="Vps41/Vps8"/>
</dbReference>
<sequence length="917" mass="103656">MEEESLPEEYVRESSSSSSVSESTEEENSNSNSSTSETEEEDTEPLLKYQRLGTSVQELLDSDGASCVSVSSKVIAIGTHMGQIFCFDPLGHIEVKKFSSHTATVNEICTDEHCEYLGSCSDDGTVVIVGLYSDEKFKQEYRRPVKTVALDPKYRAKKSRQFVSGGLAGQLVLNTKGWLGNKDYALHSGEGTIHAARWTGSLIAWANDIGVRIYDCVSHQCIKYINRPKGSPRADLFRASLFWQSESLLIVGWADSVTILKISVQETPMGDAYSGGQQQDFYGGRGRSSSASSSNSLPVFRNVQVVASFQTDYYISGIAPFGQNLVALAYVIDQDDNMLKLAEVQDGATYQRRRSTVKGSLRPEVRVITWMNEELASDALTIHGYEHYKANDYLMASYYSVPLSKTDNLYASTSSEGSGGQGEQQQSPKGVDSEQWWVEGDEPMYYIVSPRDIVLARPRGPDDRIQWLLENKKFEEALAVLETSEGKNLKDSTMEQIGYNYLTHLFEVKDFAKAASLCPKLLFQRTALWERWVLEFAKVQQLALLCRYIPVDNPRLRQAVYDMVMKIFLQSDHENFLYLVKSWPAAIYNMKEITDALLAYEARNSASSTLREALAELYILQDRKDLALGIFLQLQRPEVFDFIARHRLLAAVQDKIVLLVQLDSQQAIALLVDHSDQITPDMVVSQLKEEETKAGQKAERGKPNVLKWRMWLHQYLHQLFESSPNTGTQYHAMQIELYAEFAPKLLMNFLTTSNSYPLELAYKICESKGLFDCLVWILARMGNARQALHLIMEKLGDVPQAIEFVRAQRDDELWEELISMSLASPRMVGTLLESIGSHLNPLRLIHRIPLGMPIPNLRDRLIKIITDSRTQASLIQGCNDILKADRVMLLEKLHNDARRAVPRHQQKVVAPQSQYYK</sequence>
<dbReference type="Gene3D" id="1.25.40.10">
    <property type="entry name" value="Tetratricopeptide repeat domain"/>
    <property type="match status" value="1"/>
</dbReference>
<dbReference type="GO" id="GO:0005770">
    <property type="term" value="C:late endosome"/>
    <property type="evidence" value="ECO:0007669"/>
    <property type="project" value="UniProtKB-UniRule"/>
</dbReference>
<name>A0A5B8MCJ6_9CHLO</name>
<feature type="region of interest" description="Disordered" evidence="6">
    <location>
        <begin position="1"/>
        <end position="45"/>
    </location>
</feature>
<dbReference type="STRING" id="1764295.A0A5B8MCJ6"/>
<dbReference type="InterPro" id="IPR011990">
    <property type="entry name" value="TPR-like_helical_dom_sf"/>
</dbReference>
<keyword evidence="3 4" id="KW-0653">Protein transport</keyword>
<keyword evidence="2 4" id="KW-0813">Transport</keyword>
<dbReference type="InterPro" id="IPR016902">
    <property type="entry name" value="Vps41"/>
</dbReference>
<feature type="repeat" description="CHCR" evidence="5">
    <location>
        <begin position="671"/>
        <end position="830"/>
    </location>
</feature>
<dbReference type="Proteomes" id="UP000316726">
    <property type="component" value="Chromosome 1"/>
</dbReference>
<dbReference type="GO" id="GO:0030897">
    <property type="term" value="C:HOPS complex"/>
    <property type="evidence" value="ECO:0007669"/>
    <property type="project" value="UniProtKB-UniRule"/>
</dbReference>
<evidence type="ECO:0000256" key="5">
    <source>
        <dbReference type="PROSITE-ProRule" id="PRU01006"/>
    </source>
</evidence>
<evidence type="ECO:0000259" key="7">
    <source>
        <dbReference type="Pfam" id="PF23411"/>
    </source>
</evidence>
<dbReference type="GO" id="GO:0009267">
    <property type="term" value="P:cellular response to starvation"/>
    <property type="evidence" value="ECO:0007669"/>
    <property type="project" value="TreeGrafter"/>
</dbReference>
<dbReference type="AlphaFoldDB" id="A0A5B8MCJ6"/>
<dbReference type="Gene3D" id="2.130.10.10">
    <property type="entry name" value="YVTN repeat-like/Quinoprotein amine dehydrogenase"/>
    <property type="match status" value="1"/>
</dbReference>
<keyword evidence="9" id="KW-1185">Reference proteome</keyword>
<gene>
    <name evidence="8" type="ORF">A3770_01p07240</name>
</gene>
<evidence type="ECO:0000313" key="8">
    <source>
        <dbReference type="EMBL" id="QDZ18206.1"/>
    </source>
</evidence>
<organism evidence="8 9">
    <name type="scientific">Chloropicon primus</name>
    <dbReference type="NCBI Taxonomy" id="1764295"/>
    <lineage>
        <taxon>Eukaryota</taxon>
        <taxon>Viridiplantae</taxon>
        <taxon>Chlorophyta</taxon>
        <taxon>Chloropicophyceae</taxon>
        <taxon>Chloropicales</taxon>
        <taxon>Chloropicaceae</taxon>
        <taxon>Chloropicon</taxon>
    </lineage>
</organism>
<dbReference type="GO" id="GO:0016236">
    <property type="term" value="P:macroautophagy"/>
    <property type="evidence" value="ECO:0007669"/>
    <property type="project" value="TreeGrafter"/>
</dbReference>